<evidence type="ECO:0000313" key="1">
    <source>
        <dbReference type="EMBL" id="MFH8551989.1"/>
    </source>
</evidence>
<sequence length="165" mass="17876">MQLKPVPMDVIAEAREEADSVVLNLMARLMPGQHEARLIVTMEGQKPLTAVLPLTVEGDGSRDDMIGAEPARLENFAFLLTVALAQHLSSGVMLLRSTGAGTAGQDKVRVWTLFWGVLEETRSAEAADLMHGMLTGVDFADAFGVHSPDDDEDEAIYPPSAYRLL</sequence>
<comment type="caution">
    <text evidence="1">The sequence shown here is derived from an EMBL/GenBank/DDBJ whole genome shotgun (WGS) entry which is preliminary data.</text>
</comment>
<protein>
    <submittedName>
        <fullName evidence="1">Uncharacterized protein</fullName>
    </submittedName>
</protein>
<dbReference type="Proteomes" id="UP001610818">
    <property type="component" value="Unassembled WGS sequence"/>
</dbReference>
<keyword evidence="2" id="KW-1185">Reference proteome</keyword>
<organism evidence="1 2">
    <name type="scientific">Streptomyces longisporoflavus</name>
    <dbReference type="NCBI Taxonomy" id="28044"/>
    <lineage>
        <taxon>Bacteria</taxon>
        <taxon>Bacillati</taxon>
        <taxon>Actinomycetota</taxon>
        <taxon>Actinomycetes</taxon>
        <taxon>Kitasatosporales</taxon>
        <taxon>Streptomycetaceae</taxon>
        <taxon>Streptomyces</taxon>
    </lineage>
</organism>
<dbReference type="EMBL" id="JBIRGQ010000021">
    <property type="protein sequence ID" value="MFH8551989.1"/>
    <property type="molecule type" value="Genomic_DNA"/>
</dbReference>
<accession>A0ABW7R5L1</accession>
<name>A0ABW7R5L1_9ACTN</name>
<gene>
    <name evidence="1" type="ORF">ACH4F9_44165</name>
</gene>
<evidence type="ECO:0000313" key="2">
    <source>
        <dbReference type="Proteomes" id="UP001610818"/>
    </source>
</evidence>
<proteinExistence type="predicted"/>
<reference evidence="1 2" key="1">
    <citation type="submission" date="2024-10" db="EMBL/GenBank/DDBJ databases">
        <title>The Natural Products Discovery Center: Release of the First 8490 Sequenced Strains for Exploring Actinobacteria Biosynthetic Diversity.</title>
        <authorList>
            <person name="Kalkreuter E."/>
            <person name="Kautsar S.A."/>
            <person name="Yang D."/>
            <person name="Bader C.D."/>
            <person name="Teijaro C.N."/>
            <person name="Fluegel L."/>
            <person name="Davis C.M."/>
            <person name="Simpson J.R."/>
            <person name="Lauterbach L."/>
            <person name="Steele A.D."/>
            <person name="Gui C."/>
            <person name="Meng S."/>
            <person name="Li G."/>
            <person name="Viehrig K."/>
            <person name="Ye F."/>
            <person name="Su P."/>
            <person name="Kiefer A.F."/>
            <person name="Nichols A."/>
            <person name="Cepeda A.J."/>
            <person name="Yan W."/>
            <person name="Fan B."/>
            <person name="Jiang Y."/>
            <person name="Adhikari A."/>
            <person name="Zheng C.-J."/>
            <person name="Schuster L."/>
            <person name="Cowan T.M."/>
            <person name="Smanski M.J."/>
            <person name="Chevrette M.G."/>
            <person name="De Carvalho L.P.S."/>
            <person name="Shen B."/>
        </authorList>
    </citation>
    <scope>NUCLEOTIDE SEQUENCE [LARGE SCALE GENOMIC DNA]</scope>
    <source>
        <strain evidence="1 2">NPDC017990</strain>
    </source>
</reference>
<dbReference type="RefSeq" id="WP_397719129.1">
    <property type="nucleotide sequence ID" value="NZ_JBIRGN010000021.1"/>
</dbReference>